<keyword evidence="1" id="KW-0812">Transmembrane</keyword>
<feature type="transmembrane region" description="Helical" evidence="1">
    <location>
        <begin position="20"/>
        <end position="41"/>
    </location>
</feature>
<evidence type="ECO:0000313" key="3">
    <source>
        <dbReference type="Proteomes" id="UP000297245"/>
    </source>
</evidence>
<proteinExistence type="predicted"/>
<protein>
    <submittedName>
        <fullName evidence="2">Uncharacterized protein</fullName>
    </submittedName>
</protein>
<gene>
    <name evidence="2" type="ORF">K435DRAFT_839194</name>
</gene>
<keyword evidence="1" id="KW-1133">Transmembrane helix</keyword>
<evidence type="ECO:0000313" key="2">
    <source>
        <dbReference type="EMBL" id="THU96086.1"/>
    </source>
</evidence>
<dbReference type="AlphaFoldDB" id="A0A4S8M1X5"/>
<evidence type="ECO:0000256" key="1">
    <source>
        <dbReference type="SAM" id="Phobius"/>
    </source>
</evidence>
<sequence length="143" mass="16424">MSAYTMILRTFKSSPTSFILFPFNFLISRMYIVALLVTLNLQTSSKETTNDFAMSISHVHFKRAQNSTIGAINDSRPAPKVLVTVERHDDGYHSLVKQVKLLSTVDGTDKKCRIRVKKILKFNQELYSASLPFFLQYRLLLLF</sequence>
<name>A0A4S8M1X5_DENBC</name>
<organism evidence="2 3">
    <name type="scientific">Dendrothele bispora (strain CBS 962.96)</name>
    <dbReference type="NCBI Taxonomy" id="1314807"/>
    <lineage>
        <taxon>Eukaryota</taxon>
        <taxon>Fungi</taxon>
        <taxon>Dikarya</taxon>
        <taxon>Basidiomycota</taxon>
        <taxon>Agaricomycotina</taxon>
        <taxon>Agaricomycetes</taxon>
        <taxon>Agaricomycetidae</taxon>
        <taxon>Agaricales</taxon>
        <taxon>Agaricales incertae sedis</taxon>
        <taxon>Dendrothele</taxon>
    </lineage>
</organism>
<reference evidence="2 3" key="1">
    <citation type="journal article" date="2019" name="Nat. Ecol. Evol.">
        <title>Megaphylogeny resolves global patterns of mushroom evolution.</title>
        <authorList>
            <person name="Varga T."/>
            <person name="Krizsan K."/>
            <person name="Foldi C."/>
            <person name="Dima B."/>
            <person name="Sanchez-Garcia M."/>
            <person name="Sanchez-Ramirez S."/>
            <person name="Szollosi G.J."/>
            <person name="Szarkandi J.G."/>
            <person name="Papp V."/>
            <person name="Albert L."/>
            <person name="Andreopoulos W."/>
            <person name="Angelini C."/>
            <person name="Antonin V."/>
            <person name="Barry K.W."/>
            <person name="Bougher N.L."/>
            <person name="Buchanan P."/>
            <person name="Buyck B."/>
            <person name="Bense V."/>
            <person name="Catcheside P."/>
            <person name="Chovatia M."/>
            <person name="Cooper J."/>
            <person name="Damon W."/>
            <person name="Desjardin D."/>
            <person name="Finy P."/>
            <person name="Geml J."/>
            <person name="Haridas S."/>
            <person name="Hughes K."/>
            <person name="Justo A."/>
            <person name="Karasinski D."/>
            <person name="Kautmanova I."/>
            <person name="Kiss B."/>
            <person name="Kocsube S."/>
            <person name="Kotiranta H."/>
            <person name="LaButti K.M."/>
            <person name="Lechner B.E."/>
            <person name="Liimatainen K."/>
            <person name="Lipzen A."/>
            <person name="Lukacs Z."/>
            <person name="Mihaltcheva S."/>
            <person name="Morgado L.N."/>
            <person name="Niskanen T."/>
            <person name="Noordeloos M.E."/>
            <person name="Ohm R.A."/>
            <person name="Ortiz-Santana B."/>
            <person name="Ovrebo C."/>
            <person name="Racz N."/>
            <person name="Riley R."/>
            <person name="Savchenko A."/>
            <person name="Shiryaev A."/>
            <person name="Soop K."/>
            <person name="Spirin V."/>
            <person name="Szebenyi C."/>
            <person name="Tomsovsky M."/>
            <person name="Tulloss R.E."/>
            <person name="Uehling J."/>
            <person name="Grigoriev I.V."/>
            <person name="Vagvolgyi C."/>
            <person name="Papp T."/>
            <person name="Martin F.M."/>
            <person name="Miettinen O."/>
            <person name="Hibbett D.S."/>
            <person name="Nagy L.G."/>
        </authorList>
    </citation>
    <scope>NUCLEOTIDE SEQUENCE [LARGE SCALE GENOMIC DNA]</scope>
    <source>
        <strain evidence="2 3">CBS 962.96</strain>
    </source>
</reference>
<dbReference type="EMBL" id="ML179184">
    <property type="protein sequence ID" value="THU96086.1"/>
    <property type="molecule type" value="Genomic_DNA"/>
</dbReference>
<dbReference type="Proteomes" id="UP000297245">
    <property type="component" value="Unassembled WGS sequence"/>
</dbReference>
<keyword evidence="3" id="KW-1185">Reference proteome</keyword>
<keyword evidence="1" id="KW-0472">Membrane</keyword>
<accession>A0A4S8M1X5</accession>